<dbReference type="SUPFAM" id="SSF81296">
    <property type="entry name" value="E set domains"/>
    <property type="match status" value="1"/>
</dbReference>
<dbReference type="PIRSF" id="PIRSF000459">
    <property type="entry name" value="TGM_EBP42"/>
    <property type="match status" value="1"/>
</dbReference>
<feature type="active site" evidence="7">
    <location>
        <position position="403"/>
    </location>
</feature>
<organism evidence="10">
    <name type="scientific">Phallusia mammillata</name>
    <dbReference type="NCBI Taxonomy" id="59560"/>
    <lineage>
        <taxon>Eukaryota</taxon>
        <taxon>Metazoa</taxon>
        <taxon>Chordata</taxon>
        <taxon>Tunicata</taxon>
        <taxon>Ascidiacea</taxon>
        <taxon>Phlebobranchia</taxon>
        <taxon>Ascidiidae</taxon>
        <taxon>Phallusia</taxon>
    </lineage>
</organism>
<dbReference type="SMART" id="SM00460">
    <property type="entry name" value="TGc"/>
    <property type="match status" value="1"/>
</dbReference>
<dbReference type="Pfam" id="PF01841">
    <property type="entry name" value="Transglut_core"/>
    <property type="match status" value="1"/>
</dbReference>
<evidence type="ECO:0000256" key="7">
    <source>
        <dbReference type="PIRSR" id="PIRSR000459-1"/>
    </source>
</evidence>
<dbReference type="Pfam" id="PF00868">
    <property type="entry name" value="Transglut_N"/>
    <property type="match status" value="1"/>
</dbReference>
<dbReference type="GO" id="GO:0046872">
    <property type="term" value="F:metal ion binding"/>
    <property type="evidence" value="ECO:0007669"/>
    <property type="project" value="UniProtKB-KW"/>
</dbReference>
<dbReference type="SUPFAM" id="SSF54001">
    <property type="entry name" value="Cysteine proteinases"/>
    <property type="match status" value="1"/>
</dbReference>
<dbReference type="EC" id="2.3.2.13" evidence="6"/>
<gene>
    <name evidence="10" type="primary">Tgm2-002</name>
</gene>
<dbReference type="PANTHER" id="PTHR11590">
    <property type="entry name" value="PROTEIN-GLUTAMINE GAMMA-GLUTAMYLTRANSFERASE"/>
    <property type="match status" value="1"/>
</dbReference>
<feature type="binding site" evidence="8">
    <location>
        <position position="516"/>
    </location>
    <ligand>
        <name>Ca(2+)</name>
        <dbReference type="ChEBI" id="CHEBI:29108"/>
    </ligand>
</feature>
<dbReference type="InterPro" id="IPR013783">
    <property type="entry name" value="Ig-like_fold"/>
</dbReference>
<dbReference type="InterPro" id="IPR036238">
    <property type="entry name" value="Transglutaminase_C_sf"/>
</dbReference>
<evidence type="ECO:0000256" key="4">
    <source>
        <dbReference type="ARBA" id="ARBA00022837"/>
    </source>
</evidence>
<feature type="active site" evidence="7">
    <location>
        <position position="426"/>
    </location>
</feature>
<dbReference type="InterPro" id="IPR014756">
    <property type="entry name" value="Ig_E-set"/>
</dbReference>
<protein>
    <recommendedName>
        <fullName evidence="6">protein-glutamine gamma-glutamyltransferase</fullName>
        <ecNumber evidence="6">2.3.2.13</ecNumber>
    </recommendedName>
</protein>
<dbReference type="InterPro" id="IPR013808">
    <property type="entry name" value="Transglutaminase_AS"/>
</dbReference>
<dbReference type="InterPro" id="IPR038765">
    <property type="entry name" value="Papain-like_cys_pep_sf"/>
</dbReference>
<dbReference type="InterPro" id="IPR036985">
    <property type="entry name" value="Transglutaminase-like_sf"/>
</dbReference>
<dbReference type="InterPro" id="IPR050779">
    <property type="entry name" value="Transglutaminase"/>
</dbReference>
<dbReference type="SUPFAM" id="SSF49309">
    <property type="entry name" value="Transglutaminase, two C-terminal domains"/>
    <property type="match status" value="2"/>
</dbReference>
<keyword evidence="4 8" id="KW-0106">Calcium</keyword>
<dbReference type="GO" id="GO:0003810">
    <property type="term" value="F:protein-glutamine gamma-glutamyltransferase activity"/>
    <property type="evidence" value="ECO:0007669"/>
    <property type="project" value="UniProtKB-EC"/>
</dbReference>
<evidence type="ECO:0000259" key="9">
    <source>
        <dbReference type="SMART" id="SM00460"/>
    </source>
</evidence>
<evidence type="ECO:0000256" key="5">
    <source>
        <dbReference type="ARBA" id="ARBA00023315"/>
    </source>
</evidence>
<keyword evidence="2" id="KW-0808">Transferase</keyword>
<sequence>MSKTRSYTEDAENVQEFLDKNPNFVQEYLNRNPAVVDKYVVTSAELEDLQEWQAAIKKREMGTQLKLAKIDYLPKKNTFLHKTDKYTHNNLIVRRAATFSLDLFFQKQKFDAKKNKIWLEFSIGPDPKSTNGTKLRMQLSDAALNKAKWSGQIVKQEDASNKISVDVTIPADAMIGRYKVTVEVASEVGGQTKTERTTKPDIIVIFNPFSQDDDCYMPSAAEQEEYVLNDTGLIYIGSSYFIRPRHWLFGQFEEGVLDVCLKLLRGNAREKTNQVKSLKKRASPAKCSRLLSSMINSCDNRGVLEGNWTGEYGDGKKPTAWQGSVKILRQWGETEQPVKYGQCWVFSGVLTTVLRALGIPARSITNFGSAHDTEFNETIDRFYDEDGEKYDHRSGSDSIWNFHVWNEAFFKRPDLIEGYDGWQAVDATPQEESGGIMQCGPAPVKAIKNGETYIGSDTNFLFSEVNADVLTWSVDSSGEVTGLVKRDTRKVGMSISTKAVGKDEREDVTNQYKFMEGTGKERLAFERAYAHGRKADYHDKFVLQEEGPITIDISSVGDSIIGKTITTKVQVQNTTNFNRDVIVTTVMNTMLNNEEKKACVKRIRKEVKIAAGMAYEEDIPLTTSEYWSQLVDDNVIRVTTTVRVKQNGNLYVDVFDILPEIPQCLSIECPDELRYYEDNEVTLVFQNMFPILLTEGAFDIEIYGIKTNGPIKASGPIAPGATEKVKINAHPTKLGPRNLMADFDCKEFQDMKARKYVVVGGSA</sequence>
<name>A0A6F9DUS6_9ASCI</name>
<dbReference type="PROSITE" id="PS00547">
    <property type="entry name" value="TRANSGLUTAMINASES"/>
    <property type="match status" value="1"/>
</dbReference>
<feature type="binding site" evidence="8">
    <location>
        <position position="468"/>
    </location>
    <ligand>
        <name>Ca(2+)</name>
        <dbReference type="ChEBI" id="CHEBI:29108"/>
    </ligand>
</feature>
<feature type="active site" evidence="7">
    <location>
        <position position="343"/>
    </location>
</feature>
<dbReference type="InterPro" id="IPR008958">
    <property type="entry name" value="Transglutaminase_C"/>
</dbReference>
<comment type="similarity">
    <text evidence="1">Belongs to the transglutaminase superfamily. Transglutaminase family.</text>
</comment>
<feature type="domain" description="Transglutaminase-like" evidence="9">
    <location>
        <begin position="335"/>
        <end position="429"/>
    </location>
</feature>
<dbReference type="Pfam" id="PF00927">
    <property type="entry name" value="Transglut_C"/>
    <property type="match status" value="1"/>
</dbReference>
<evidence type="ECO:0000256" key="2">
    <source>
        <dbReference type="ARBA" id="ARBA00022679"/>
    </source>
</evidence>
<comment type="cofactor">
    <cofactor evidence="8">
        <name>Ca(2+)</name>
        <dbReference type="ChEBI" id="CHEBI:29108"/>
    </cofactor>
    <text evidence="8">Binds 1 Ca(2+) ion per subunit.</text>
</comment>
<reference evidence="10" key="1">
    <citation type="submission" date="2020-04" db="EMBL/GenBank/DDBJ databases">
        <authorList>
            <person name="Neveu A P."/>
        </authorList>
    </citation>
    <scope>NUCLEOTIDE SEQUENCE</scope>
    <source>
        <tissue evidence="10">Whole embryo</tissue>
    </source>
</reference>
<dbReference type="Gene3D" id="2.60.40.10">
    <property type="entry name" value="Immunoglobulins"/>
    <property type="match status" value="3"/>
</dbReference>
<dbReference type="InterPro" id="IPR002931">
    <property type="entry name" value="Transglutaminase-like"/>
</dbReference>
<dbReference type="InterPro" id="IPR001102">
    <property type="entry name" value="Transglutaminase_N"/>
</dbReference>
<dbReference type="EMBL" id="LR791069">
    <property type="protein sequence ID" value="CAB3266931.1"/>
    <property type="molecule type" value="mRNA"/>
</dbReference>
<evidence type="ECO:0000256" key="1">
    <source>
        <dbReference type="ARBA" id="ARBA00005968"/>
    </source>
</evidence>
<evidence type="ECO:0000313" key="10">
    <source>
        <dbReference type="EMBL" id="CAB3266931.1"/>
    </source>
</evidence>
<feature type="binding site" evidence="8">
    <location>
        <position position="466"/>
    </location>
    <ligand>
        <name>Ca(2+)</name>
        <dbReference type="ChEBI" id="CHEBI:29108"/>
    </ligand>
</feature>
<evidence type="ECO:0000256" key="6">
    <source>
        <dbReference type="ARBA" id="ARBA00024222"/>
    </source>
</evidence>
<proteinExistence type="evidence at transcript level"/>
<dbReference type="PANTHER" id="PTHR11590:SF81">
    <property type="entry name" value="PROTEIN-GLUTAMINE GAMMA-GLUTAMYLTRANSFERASE K-LIKE ISOFORM X4"/>
    <property type="match status" value="1"/>
</dbReference>
<dbReference type="Gene3D" id="3.90.260.10">
    <property type="entry name" value="Transglutaminase-like"/>
    <property type="match status" value="1"/>
</dbReference>
<dbReference type="InterPro" id="IPR023608">
    <property type="entry name" value="Transglutaminase_animal"/>
</dbReference>
<evidence type="ECO:0000256" key="3">
    <source>
        <dbReference type="ARBA" id="ARBA00022723"/>
    </source>
</evidence>
<accession>A0A6F9DUS6</accession>
<evidence type="ECO:0000256" key="8">
    <source>
        <dbReference type="PIRSR" id="PIRSR000459-2"/>
    </source>
</evidence>
<dbReference type="FunFam" id="3.90.260.10:FF:000001">
    <property type="entry name" value="Protein-glutamine gamma-glutamyltransferase 2"/>
    <property type="match status" value="1"/>
</dbReference>
<dbReference type="AlphaFoldDB" id="A0A6F9DUS6"/>
<keyword evidence="5" id="KW-0012">Acyltransferase</keyword>
<keyword evidence="3 8" id="KW-0479">Metal-binding</keyword>
<feature type="binding site" evidence="8">
    <location>
        <position position="521"/>
    </location>
    <ligand>
        <name>Ca(2+)</name>
        <dbReference type="ChEBI" id="CHEBI:29108"/>
    </ligand>
</feature>